<evidence type="ECO:0000313" key="1">
    <source>
        <dbReference type="Proteomes" id="UP000887576"/>
    </source>
</evidence>
<dbReference type="WBParaSite" id="JU765_v2.g12423.t1">
    <property type="protein sequence ID" value="JU765_v2.g12423.t1"/>
    <property type="gene ID" value="JU765_v2.g12423"/>
</dbReference>
<proteinExistence type="predicted"/>
<organism evidence="1 2">
    <name type="scientific">Panagrolaimus sp. JU765</name>
    <dbReference type="NCBI Taxonomy" id="591449"/>
    <lineage>
        <taxon>Eukaryota</taxon>
        <taxon>Metazoa</taxon>
        <taxon>Ecdysozoa</taxon>
        <taxon>Nematoda</taxon>
        <taxon>Chromadorea</taxon>
        <taxon>Rhabditida</taxon>
        <taxon>Tylenchina</taxon>
        <taxon>Panagrolaimomorpha</taxon>
        <taxon>Panagrolaimoidea</taxon>
        <taxon>Panagrolaimidae</taxon>
        <taxon>Panagrolaimus</taxon>
    </lineage>
</organism>
<sequence length="332" mass="38140">MLEIIKEKLQVYKDTIKIVLICYTISAASGFESAFNLTYGGTLKDDLIKFANESYNDRGTPKSYGQLEHDYKEYFINFFAHLIIVKLTSPLMNDYFGRQFKLEAEQGTTSYKDILKMPHLFKAIILGSMAMFLIIPSEQIFLKTVDIFESAGINNHEKYNVSILKNVTYIFGTILCALFVEKIGRRKIYLNCGFIAMAMLSLVVIFGELQKSDTNLRYGVIIAMMLFYLFMGGVVSIAYFLMAELSPQQFRSKILSCCFLIKFGIFQGYTFALDALMEQIGILSFIPLYIVPAYGFLIILWFYLPETKNREIHQVITKLMEDNHENVKTIEP</sequence>
<reference evidence="2" key="1">
    <citation type="submission" date="2022-11" db="UniProtKB">
        <authorList>
            <consortium name="WormBaseParasite"/>
        </authorList>
    </citation>
    <scope>IDENTIFICATION</scope>
</reference>
<name>A0AC34Q308_9BILA</name>
<evidence type="ECO:0000313" key="2">
    <source>
        <dbReference type="WBParaSite" id="JU765_v2.g12423.t1"/>
    </source>
</evidence>
<accession>A0AC34Q308</accession>
<dbReference type="Proteomes" id="UP000887576">
    <property type="component" value="Unplaced"/>
</dbReference>
<protein>
    <submittedName>
        <fullName evidence="2">Sugar transporter</fullName>
    </submittedName>
</protein>